<dbReference type="HOGENOM" id="CLU_2292825_0_0_1"/>
<reference evidence="1 2" key="1">
    <citation type="submission" date="2014-04" db="EMBL/GenBank/DDBJ databases">
        <authorList>
            <consortium name="DOE Joint Genome Institute"/>
            <person name="Kuo A."/>
            <person name="Kohler A."/>
            <person name="Costa M.D."/>
            <person name="Nagy L.G."/>
            <person name="Floudas D."/>
            <person name="Copeland A."/>
            <person name="Barry K.W."/>
            <person name="Cichocki N."/>
            <person name="Veneault-Fourrey C."/>
            <person name="LaButti K."/>
            <person name="Lindquist E.A."/>
            <person name="Lipzen A."/>
            <person name="Lundell T."/>
            <person name="Morin E."/>
            <person name="Murat C."/>
            <person name="Sun H."/>
            <person name="Tunlid A."/>
            <person name="Henrissat B."/>
            <person name="Grigoriev I.V."/>
            <person name="Hibbett D.S."/>
            <person name="Martin F."/>
            <person name="Nordberg H.P."/>
            <person name="Cantor M.N."/>
            <person name="Hua S.X."/>
        </authorList>
    </citation>
    <scope>NUCLEOTIDE SEQUENCE [LARGE SCALE GENOMIC DNA]</scope>
    <source>
        <strain evidence="1 2">Marx 270</strain>
    </source>
</reference>
<keyword evidence="2" id="KW-1185">Reference proteome</keyword>
<protein>
    <submittedName>
        <fullName evidence="1">Uncharacterized protein</fullName>
    </submittedName>
</protein>
<evidence type="ECO:0000313" key="2">
    <source>
        <dbReference type="Proteomes" id="UP000054217"/>
    </source>
</evidence>
<proteinExistence type="predicted"/>
<dbReference type="OrthoDB" id="2695771at2759"/>
<gene>
    <name evidence="1" type="ORF">M404DRAFT_35468</name>
</gene>
<dbReference type="AlphaFoldDB" id="A0A0C3IAB6"/>
<organism evidence="1 2">
    <name type="scientific">Pisolithus tinctorius Marx 270</name>
    <dbReference type="NCBI Taxonomy" id="870435"/>
    <lineage>
        <taxon>Eukaryota</taxon>
        <taxon>Fungi</taxon>
        <taxon>Dikarya</taxon>
        <taxon>Basidiomycota</taxon>
        <taxon>Agaricomycotina</taxon>
        <taxon>Agaricomycetes</taxon>
        <taxon>Agaricomycetidae</taxon>
        <taxon>Boletales</taxon>
        <taxon>Sclerodermatineae</taxon>
        <taxon>Pisolithaceae</taxon>
        <taxon>Pisolithus</taxon>
    </lineage>
</organism>
<evidence type="ECO:0000313" key="1">
    <source>
        <dbReference type="EMBL" id="KIN94027.1"/>
    </source>
</evidence>
<dbReference type="EMBL" id="KN832118">
    <property type="protein sequence ID" value="KIN94027.1"/>
    <property type="molecule type" value="Genomic_DNA"/>
</dbReference>
<sequence>MKVPYVANELLWWTAVQNMGETTLLAHIMELNVLQVKRGEVRCMIHTGPMPHTWWTRDPTHLDGYDRQSLEEVLQEAKEFFVGVEVRGGHFSIIPLNPSVP</sequence>
<dbReference type="Proteomes" id="UP000054217">
    <property type="component" value="Unassembled WGS sequence"/>
</dbReference>
<accession>A0A0C3IAB6</accession>
<dbReference type="InParanoid" id="A0A0C3IAB6"/>
<name>A0A0C3IAB6_PISTI</name>
<reference evidence="2" key="2">
    <citation type="submission" date="2015-01" db="EMBL/GenBank/DDBJ databases">
        <title>Evolutionary Origins and Diversification of the Mycorrhizal Mutualists.</title>
        <authorList>
            <consortium name="DOE Joint Genome Institute"/>
            <consortium name="Mycorrhizal Genomics Consortium"/>
            <person name="Kohler A."/>
            <person name="Kuo A."/>
            <person name="Nagy L.G."/>
            <person name="Floudas D."/>
            <person name="Copeland A."/>
            <person name="Barry K.W."/>
            <person name="Cichocki N."/>
            <person name="Veneault-Fourrey C."/>
            <person name="LaButti K."/>
            <person name="Lindquist E.A."/>
            <person name="Lipzen A."/>
            <person name="Lundell T."/>
            <person name="Morin E."/>
            <person name="Murat C."/>
            <person name="Riley R."/>
            <person name="Ohm R."/>
            <person name="Sun H."/>
            <person name="Tunlid A."/>
            <person name="Henrissat B."/>
            <person name="Grigoriev I.V."/>
            <person name="Hibbett D.S."/>
            <person name="Martin F."/>
        </authorList>
    </citation>
    <scope>NUCLEOTIDE SEQUENCE [LARGE SCALE GENOMIC DNA]</scope>
    <source>
        <strain evidence="2">Marx 270</strain>
    </source>
</reference>